<keyword evidence="2" id="KW-1133">Transmembrane helix</keyword>
<feature type="transmembrane region" description="Helical" evidence="2">
    <location>
        <begin position="59"/>
        <end position="82"/>
    </location>
</feature>
<dbReference type="GeneID" id="98181392"/>
<dbReference type="Proteomes" id="UP001628179">
    <property type="component" value="Unassembled WGS sequence"/>
</dbReference>
<evidence type="ECO:0000256" key="2">
    <source>
        <dbReference type="SAM" id="Phobius"/>
    </source>
</evidence>
<gene>
    <name evidence="3" type="ORF">MFIFM68171_10650</name>
</gene>
<evidence type="ECO:0000313" key="3">
    <source>
        <dbReference type="EMBL" id="GAB1320440.1"/>
    </source>
</evidence>
<dbReference type="InterPro" id="IPR017956">
    <property type="entry name" value="AT_hook_DNA-bd_motif"/>
</dbReference>
<keyword evidence="2" id="KW-0812">Transmembrane</keyword>
<comment type="caution">
    <text evidence="3">The sequence shown here is derived from an EMBL/GenBank/DDBJ whole genome shotgun (WGS) entry which is preliminary data.</text>
</comment>
<name>A0ABQ0GRT0_9PEZI</name>
<accession>A0ABQ0GRT0</accession>
<proteinExistence type="predicted"/>
<feature type="compositionally biased region" description="Acidic residues" evidence="1">
    <location>
        <begin position="481"/>
        <end position="499"/>
    </location>
</feature>
<organism evidence="3 4">
    <name type="scientific">Madurella fahalii</name>
    <dbReference type="NCBI Taxonomy" id="1157608"/>
    <lineage>
        <taxon>Eukaryota</taxon>
        <taxon>Fungi</taxon>
        <taxon>Dikarya</taxon>
        <taxon>Ascomycota</taxon>
        <taxon>Pezizomycotina</taxon>
        <taxon>Sordariomycetes</taxon>
        <taxon>Sordariomycetidae</taxon>
        <taxon>Sordariales</taxon>
        <taxon>Sordariales incertae sedis</taxon>
        <taxon>Madurella</taxon>
    </lineage>
</organism>
<feature type="region of interest" description="Disordered" evidence="1">
    <location>
        <begin position="406"/>
        <end position="505"/>
    </location>
</feature>
<dbReference type="RefSeq" id="XP_070922170.1">
    <property type="nucleotide sequence ID" value="XM_071066069.1"/>
</dbReference>
<reference evidence="3 4" key="1">
    <citation type="submission" date="2024-09" db="EMBL/GenBank/DDBJ databases">
        <title>Itraconazole resistance in Madurella fahalii resulting from another homologue of gene encoding cytochrome P450 14-alpha sterol demethylase (CYP51).</title>
        <authorList>
            <person name="Yoshioka I."/>
            <person name="Fahal A.H."/>
            <person name="Kaneko S."/>
            <person name="Yaguchi T."/>
        </authorList>
    </citation>
    <scope>NUCLEOTIDE SEQUENCE [LARGE SCALE GENOMIC DNA]</scope>
    <source>
        <strain evidence="3 4">IFM 68171</strain>
    </source>
</reference>
<evidence type="ECO:0000313" key="4">
    <source>
        <dbReference type="Proteomes" id="UP001628179"/>
    </source>
</evidence>
<feature type="compositionally biased region" description="Basic and acidic residues" evidence="1">
    <location>
        <begin position="416"/>
        <end position="429"/>
    </location>
</feature>
<evidence type="ECO:0000256" key="1">
    <source>
        <dbReference type="SAM" id="MobiDB-lite"/>
    </source>
</evidence>
<keyword evidence="2" id="KW-0472">Membrane</keyword>
<dbReference type="EMBL" id="BAAFSV010000006">
    <property type="protein sequence ID" value="GAB1320440.1"/>
    <property type="molecule type" value="Genomic_DNA"/>
</dbReference>
<feature type="transmembrane region" description="Helical" evidence="2">
    <location>
        <begin position="12"/>
        <end position="38"/>
    </location>
</feature>
<keyword evidence="4" id="KW-1185">Reference proteome</keyword>
<sequence length="552" mass="60374">MAPVAVEKEPGYLPLLLAASHGTAAAYLSYTVGVSLYRSQKALGPAHDTRHRIAQRSKLTTTFGSLAALGLVFAITSAWAHLTLSYKVWASERGIEVPDWLSESHATSANGTNASDLHIRRWLSDTPIYLDALEIIAEKSRRLWWGQQLDLATASWTTLLAIEGRRRRIPHLWAYALLPHLTSLSFAQNLFYVALLLTPSPNLVAKPSSPQFLDLLIPRKPNNWFPKLSLLLTPLVLNYVAIAWLPFTAGTAWFPTAVAVNKVLTLAPLILPAVAPNSWGTVHSDPHNAYRGITKLFNVISVASVLLHLKTTTSGLFYNLPGSYKHRHSIKIPFDTEKRSQWERSATAVERVLGSMADHPVVAAAGKDVLLCALSLGLWAAIRAVDVSKMLQSALPIRRAAPDTVSFVKGPGEATMKSEPEPSVREESPKSVPPLGMTLRRRGRPKKMSVSSISSSDGPIENAQPPPRRRGRPRKVKPEPEPEPEPELEKEEVIEDETYEPTREVKAEAELGDVVPDDDFDWESAALVWGLTALGGLGVGSAAVFGAECVSR</sequence>
<dbReference type="SMART" id="SM00384">
    <property type="entry name" value="AT_hook"/>
    <property type="match status" value="2"/>
</dbReference>
<protein>
    <submittedName>
        <fullName evidence="3">Uncharacterized protein</fullName>
    </submittedName>
</protein>